<keyword evidence="3" id="KW-1185">Reference proteome</keyword>
<organism evidence="2 3">
    <name type="scientific">Aeriscardovia aeriphila</name>
    <dbReference type="NCBI Taxonomy" id="218139"/>
    <lineage>
        <taxon>Bacteria</taxon>
        <taxon>Bacillati</taxon>
        <taxon>Actinomycetota</taxon>
        <taxon>Actinomycetes</taxon>
        <taxon>Bifidobacteriales</taxon>
        <taxon>Bifidobacteriaceae</taxon>
        <taxon>Aeriscardovia</taxon>
    </lineage>
</organism>
<dbReference type="PANTHER" id="PTHR41309">
    <property type="entry name" value="MEMBRANE PROTEIN-RELATED"/>
    <property type="match status" value="1"/>
</dbReference>
<feature type="transmembrane region" description="Helical" evidence="1">
    <location>
        <begin position="185"/>
        <end position="214"/>
    </location>
</feature>
<evidence type="ECO:0000256" key="1">
    <source>
        <dbReference type="SAM" id="Phobius"/>
    </source>
</evidence>
<keyword evidence="1" id="KW-1133">Transmembrane helix</keyword>
<sequence>MKKILWLDWMVNKMLLSWKYIILWLVLGAFIAVSAGSLAGAYMGVLVGTSAATMPFLYGEKTNMNAWYVTLGISRKDVVRGRYISSLLFAVVTTLVGLVYGYLISVGADLLGFGNPELKMIDAKVSFFCALTAILFAILDFSITLPIYFGMGYQKGQYAAIIPYIIICIAGGVGMGFVGDKGLAVLGYIVTHLWWIMLVVSIIFVALYYVSYLVSAKLFARKEF</sequence>
<dbReference type="AlphaFoldDB" id="A0A261FBA9"/>
<dbReference type="Proteomes" id="UP000228976">
    <property type="component" value="Unassembled WGS sequence"/>
</dbReference>
<feature type="transmembrane region" description="Helical" evidence="1">
    <location>
        <begin position="83"/>
        <end position="105"/>
    </location>
</feature>
<comment type="caution">
    <text evidence="2">The sequence shown here is derived from an EMBL/GenBank/DDBJ whole genome shotgun (WGS) entry which is preliminary data.</text>
</comment>
<dbReference type="EMBL" id="MWWU01000002">
    <property type="protein sequence ID" value="OZG56388.1"/>
    <property type="molecule type" value="Genomic_DNA"/>
</dbReference>
<feature type="transmembrane region" description="Helical" evidence="1">
    <location>
        <begin position="20"/>
        <end position="47"/>
    </location>
</feature>
<reference evidence="2 3" key="1">
    <citation type="journal article" date="2017" name="BMC Genomics">
        <title>Comparative genomic and phylogenomic analyses of the Bifidobacteriaceae family.</title>
        <authorList>
            <person name="Lugli G.A."/>
            <person name="Milani C."/>
            <person name="Turroni F."/>
            <person name="Duranti S."/>
            <person name="Mancabelli L."/>
            <person name="Mangifesta M."/>
            <person name="Ferrario C."/>
            <person name="Modesto M."/>
            <person name="Mattarelli P."/>
            <person name="Jiri K."/>
            <person name="van Sinderen D."/>
            <person name="Ventura M."/>
        </authorList>
    </citation>
    <scope>NUCLEOTIDE SEQUENCE [LARGE SCALE GENOMIC DNA]</scope>
    <source>
        <strain evidence="2 3">LMG 21773</strain>
    </source>
</reference>
<proteinExistence type="predicted"/>
<dbReference type="PANTHER" id="PTHR41309:SF2">
    <property type="entry name" value="MEMBRANE PROTEIN"/>
    <property type="match status" value="1"/>
</dbReference>
<evidence type="ECO:0000313" key="2">
    <source>
        <dbReference type="EMBL" id="OZG56388.1"/>
    </source>
</evidence>
<keyword evidence="1" id="KW-0472">Membrane</keyword>
<evidence type="ECO:0000313" key="3">
    <source>
        <dbReference type="Proteomes" id="UP000228976"/>
    </source>
</evidence>
<name>A0A261FBA9_9BIFI</name>
<protein>
    <submittedName>
        <fullName evidence="2">ABC-2 family transporter protein</fullName>
    </submittedName>
</protein>
<dbReference type="InterPro" id="IPR025699">
    <property type="entry name" value="ABC2_memb-like"/>
</dbReference>
<accession>A0A261FBA9</accession>
<dbReference type="Pfam" id="PF13346">
    <property type="entry name" value="ABC2_membrane_5"/>
    <property type="match status" value="1"/>
</dbReference>
<dbReference type="RefSeq" id="WP_094689924.1">
    <property type="nucleotide sequence ID" value="NZ_JACBYZ010000001.1"/>
</dbReference>
<gene>
    <name evidence="2" type="ORF">AEAE_0876</name>
</gene>
<feature type="transmembrane region" description="Helical" evidence="1">
    <location>
        <begin position="125"/>
        <end position="149"/>
    </location>
</feature>
<dbReference type="OrthoDB" id="1696644at2"/>
<feature type="transmembrane region" description="Helical" evidence="1">
    <location>
        <begin position="161"/>
        <end position="179"/>
    </location>
</feature>
<keyword evidence="1" id="KW-0812">Transmembrane</keyword>